<sequence length="202" mass="23260">MSKTNLNIFRDKAYKTACEHGFHEQELSNNHFLCLVISELMEAVEADRKGRRANVDRYNKKIANSRICQGLDSDIPKERGYEVAYNETIKGSIEEELADAVIRLLDLAGLRGISLELANGDIDDCIEDMAEACKDETFTESIYSISTLPVRYDGLYDFHTTVNDMVLSIFGLAKYLEIDLFWHIEQKMKYNKLRDKMHGKKY</sequence>
<name>A0A6A1XNE5_BACOV</name>
<organism evidence="1 2">
    <name type="scientific">Bacteroides ovatus</name>
    <dbReference type="NCBI Taxonomy" id="28116"/>
    <lineage>
        <taxon>Bacteria</taxon>
        <taxon>Pseudomonadati</taxon>
        <taxon>Bacteroidota</taxon>
        <taxon>Bacteroidia</taxon>
        <taxon>Bacteroidales</taxon>
        <taxon>Bacteroidaceae</taxon>
        <taxon>Bacteroides</taxon>
    </lineage>
</organism>
<protein>
    <submittedName>
        <fullName evidence="1">Uncharacterized protein</fullName>
    </submittedName>
</protein>
<evidence type="ECO:0000313" key="1">
    <source>
        <dbReference type="EMBL" id="KAB1329729.1"/>
    </source>
</evidence>
<comment type="caution">
    <text evidence="1">The sequence shown here is derived from an EMBL/GenBank/DDBJ whole genome shotgun (WGS) entry which is preliminary data.</text>
</comment>
<dbReference type="Gene3D" id="1.10.287.1080">
    <property type="entry name" value="MazG-like"/>
    <property type="match status" value="1"/>
</dbReference>
<dbReference type="Proteomes" id="UP000375690">
    <property type="component" value="Unassembled WGS sequence"/>
</dbReference>
<accession>A0A6A1XNE5</accession>
<evidence type="ECO:0000313" key="2">
    <source>
        <dbReference type="Proteomes" id="UP000375690"/>
    </source>
</evidence>
<dbReference type="AlphaFoldDB" id="A0A6A1XNE5"/>
<dbReference type="RefSeq" id="WP_272196939.1">
    <property type="nucleotide sequence ID" value="NZ_CP113514.1"/>
</dbReference>
<dbReference type="EMBL" id="VWFC01000003">
    <property type="protein sequence ID" value="KAB1329729.1"/>
    <property type="molecule type" value="Genomic_DNA"/>
</dbReference>
<proteinExistence type="predicted"/>
<gene>
    <name evidence="1" type="ORF">F3B53_03445</name>
</gene>
<reference evidence="1 2" key="1">
    <citation type="journal article" date="2019" name="Nat. Med.">
        <title>A library of human gut bacterial isolates paired with longitudinal multiomics data enables mechanistic microbiome research.</title>
        <authorList>
            <person name="Poyet M."/>
            <person name="Groussin M."/>
            <person name="Gibbons S.M."/>
            <person name="Avila-Pacheco J."/>
            <person name="Jiang X."/>
            <person name="Kearney S.M."/>
            <person name="Perrotta A.R."/>
            <person name="Berdy B."/>
            <person name="Zhao S."/>
            <person name="Lieberman T.D."/>
            <person name="Swanson P.K."/>
            <person name="Smith M."/>
            <person name="Roesemann S."/>
            <person name="Alexander J.E."/>
            <person name="Rich S.A."/>
            <person name="Livny J."/>
            <person name="Vlamakis H."/>
            <person name="Clish C."/>
            <person name="Bullock K."/>
            <person name="Deik A."/>
            <person name="Scott J."/>
            <person name="Pierce K.A."/>
            <person name="Xavier R.J."/>
            <person name="Alm E.J."/>
        </authorList>
    </citation>
    <scope>NUCLEOTIDE SEQUENCE [LARGE SCALE GENOMIC DNA]</scope>
    <source>
        <strain evidence="1 2">BIOML-A2</strain>
    </source>
</reference>